<organism evidence="1 2">
    <name type="scientific">Exophiala viscosa</name>
    <dbReference type="NCBI Taxonomy" id="2486360"/>
    <lineage>
        <taxon>Eukaryota</taxon>
        <taxon>Fungi</taxon>
        <taxon>Dikarya</taxon>
        <taxon>Ascomycota</taxon>
        <taxon>Pezizomycotina</taxon>
        <taxon>Eurotiomycetes</taxon>
        <taxon>Chaetothyriomycetidae</taxon>
        <taxon>Chaetothyriales</taxon>
        <taxon>Herpotrichiellaceae</taxon>
        <taxon>Exophiala</taxon>
    </lineage>
</organism>
<accession>A0AAN6DWP8</accession>
<reference evidence="1" key="1">
    <citation type="journal article" date="2022" name="bioRxiv">
        <title>Deciphering the potential niche of two novel black yeast fungi from a biological soil crust based on their genomes, phenotypes, and melanin regulation.</title>
        <authorList>
            <consortium name="DOE Joint Genome Institute"/>
            <person name="Carr E.C."/>
            <person name="Barton Q."/>
            <person name="Grambo S."/>
            <person name="Sullivan M."/>
            <person name="Renfro C.M."/>
            <person name="Kuo A."/>
            <person name="Pangilinan J."/>
            <person name="Lipzen A."/>
            <person name="Keymanesh K."/>
            <person name="Savage E."/>
            <person name="Barry K."/>
            <person name="Grigoriev I.V."/>
            <person name="Riekhof W.R."/>
            <person name="Harris S.S."/>
        </authorList>
    </citation>
    <scope>NUCLEOTIDE SEQUENCE</scope>
    <source>
        <strain evidence="1">JF 03-4F</strain>
    </source>
</reference>
<keyword evidence="2" id="KW-1185">Reference proteome</keyword>
<proteinExistence type="predicted"/>
<sequence>MVDAPVLGMQKLGILDKDKIFEDLELDGDCRLRIGVDFGTKSSSLSYDRATLYTPLAHCKAADKILKDYNGSHRIESVAAILQNIDDPQDTVLVFGAAANEDPSVTSRKLLGKIPMMKLDILYEGTQAFQDPVIINMLEDLQHQHREVLDAICNGPTQAQCRVQDPLSGRYNVRTIRSIRCVFREFLRYLLQSAKAHFASRSELQPAITEMIFAEKAGVAVSIPTISSCHDSTMDDLRELLHGAGFPKRTCLLSEAKSAAWFNLLEQAQGIGADIPHFAREQILIVADIGGATTDVSFVAPCRTGEDGSGIMLGELNDGVGPLNGSQKLNEMFKGWLRERFPGGVLQLAKAFQGSERDLLEAFAAGFEVKKWSFRKSDCRVEIRPHSKAPLVLRDFEGDDFAAVEDRIILHSSVMGKFFDEWLSGIINMLEECVNKVKQELEESVSVVIGLTGWGSLPPFVLEETQSHFGGRIPVQMMETKRTSAVAQGGFLQLTTQPVFDAQTARASFDIRTPDIYKRVICEGADLSDGHEHSLNGELCFRDSEFPVHLIFVVLRDEQYGSMETAGLLKLMISSLEQGQFQLEKHADGSSYVRIQYRIQLQSDELMPRLMLTVPYGGRFLNVSGGAGPDMSNHMVIRDLYEHFAHKGDDDARTIWNETQGKRANGTMQFTCSIAHDHSAWHQPDIFEEVESDITDRW</sequence>
<dbReference type="PANTHER" id="PTHR42749">
    <property type="entry name" value="CELL SHAPE-DETERMINING PROTEIN MREB"/>
    <property type="match status" value="1"/>
</dbReference>
<dbReference type="CDD" id="cd10170">
    <property type="entry name" value="ASKHA_NBD_HSP70"/>
    <property type="match status" value="1"/>
</dbReference>
<comment type="caution">
    <text evidence="1">The sequence shown here is derived from an EMBL/GenBank/DDBJ whole genome shotgun (WGS) entry which is preliminary data.</text>
</comment>
<dbReference type="PANTHER" id="PTHR42749:SF1">
    <property type="entry name" value="CELL SHAPE-DETERMINING PROTEIN MREB"/>
    <property type="match status" value="1"/>
</dbReference>
<evidence type="ECO:0000313" key="2">
    <source>
        <dbReference type="Proteomes" id="UP001203852"/>
    </source>
</evidence>
<dbReference type="AlphaFoldDB" id="A0AAN6DWP8"/>
<dbReference type="InterPro" id="IPR043129">
    <property type="entry name" value="ATPase_NBD"/>
</dbReference>
<gene>
    <name evidence="1" type="ORF">EDD36DRAFT_464993</name>
</gene>
<protein>
    <submittedName>
        <fullName evidence="1">Uncharacterized protein</fullName>
    </submittedName>
</protein>
<evidence type="ECO:0000313" key="1">
    <source>
        <dbReference type="EMBL" id="KAI1612844.1"/>
    </source>
</evidence>
<name>A0AAN6DWP8_9EURO</name>
<dbReference type="EMBL" id="MU404354">
    <property type="protein sequence ID" value="KAI1612844.1"/>
    <property type="molecule type" value="Genomic_DNA"/>
</dbReference>
<dbReference type="SUPFAM" id="SSF53067">
    <property type="entry name" value="Actin-like ATPase domain"/>
    <property type="match status" value="1"/>
</dbReference>
<dbReference type="Proteomes" id="UP001203852">
    <property type="component" value="Unassembled WGS sequence"/>
</dbReference>